<dbReference type="EMBL" id="SRSF01000007">
    <property type="protein sequence ID" value="THH37577.1"/>
    <property type="molecule type" value="Genomic_DNA"/>
</dbReference>
<evidence type="ECO:0000256" key="5">
    <source>
        <dbReference type="ARBA" id="ARBA00022946"/>
    </source>
</evidence>
<proteinExistence type="inferred from homology"/>
<comment type="similarity">
    <text evidence="1">Belongs to the acyl-ACP thioesterase family.</text>
</comment>
<protein>
    <recommendedName>
        <fullName evidence="12">Acyl-ACP thioesterase</fullName>
    </recommendedName>
</protein>
<keyword evidence="2" id="KW-0444">Lipid biosynthesis</keyword>
<sequence>MNTGLRVTARNAILYVLSLAKINKKLLQPIPFRGPESPLRETVAARIAASTVGPHRYLTLPHLIRLFQEAAIQNTDRLRVSSTDLLASHGLTWVMHRQVIEAERWPTLGEPVNVVTLPTHIERRLITYRDFYLLDQDHTPIIRSTSSWSVMSLDARRIRPIPDEVVERLGELPDPATHLPRPEGKLVAPEHPTGEMKFRVAFSHLDFNNHLTNPAFPELMLEPLGAEFLSAHLPRRADIAYHREARYGDRLTAQTETASGAHSHALYRDGSEVLATMETHWTPL</sequence>
<dbReference type="Proteomes" id="UP000308528">
    <property type="component" value="Unassembled WGS sequence"/>
</dbReference>
<evidence type="ECO:0000259" key="8">
    <source>
        <dbReference type="Pfam" id="PF01643"/>
    </source>
</evidence>
<dbReference type="CDD" id="cd00586">
    <property type="entry name" value="4HBT"/>
    <property type="match status" value="1"/>
</dbReference>
<dbReference type="InterPro" id="IPR002864">
    <property type="entry name" value="Acyl-ACP_thioesterase_NHD"/>
</dbReference>
<dbReference type="GO" id="GO:0016297">
    <property type="term" value="F:fatty acyl-[ACP] hydrolase activity"/>
    <property type="evidence" value="ECO:0007669"/>
    <property type="project" value="InterPro"/>
</dbReference>
<evidence type="ECO:0000256" key="1">
    <source>
        <dbReference type="ARBA" id="ARBA00006500"/>
    </source>
</evidence>
<comment type="caution">
    <text evidence="10">The sequence shown here is derived from an EMBL/GenBank/DDBJ whole genome shotgun (WGS) entry which is preliminary data.</text>
</comment>
<dbReference type="Gene3D" id="3.10.129.10">
    <property type="entry name" value="Hotdog Thioesterase"/>
    <property type="match status" value="1"/>
</dbReference>
<dbReference type="InterPro" id="IPR045023">
    <property type="entry name" value="FATA/B"/>
</dbReference>
<evidence type="ECO:0000256" key="6">
    <source>
        <dbReference type="ARBA" id="ARBA00023098"/>
    </source>
</evidence>
<evidence type="ECO:0000256" key="3">
    <source>
        <dbReference type="ARBA" id="ARBA00022801"/>
    </source>
</evidence>
<evidence type="ECO:0000313" key="11">
    <source>
        <dbReference type="Proteomes" id="UP000308528"/>
    </source>
</evidence>
<feature type="domain" description="Acyl-ACP thioesterase N-terminal hotdog" evidence="8">
    <location>
        <begin position="50"/>
        <end position="168"/>
    </location>
</feature>
<dbReference type="InterPro" id="IPR029069">
    <property type="entry name" value="HotDog_dom_sf"/>
</dbReference>
<dbReference type="GO" id="GO:0000036">
    <property type="term" value="F:acyl carrier activity"/>
    <property type="evidence" value="ECO:0007669"/>
    <property type="project" value="TreeGrafter"/>
</dbReference>
<organism evidence="10 11">
    <name type="scientific">Neolewinella litorea</name>
    <dbReference type="NCBI Taxonomy" id="2562452"/>
    <lineage>
        <taxon>Bacteria</taxon>
        <taxon>Pseudomonadati</taxon>
        <taxon>Bacteroidota</taxon>
        <taxon>Saprospiria</taxon>
        <taxon>Saprospirales</taxon>
        <taxon>Lewinellaceae</taxon>
        <taxon>Neolewinella</taxon>
    </lineage>
</organism>
<keyword evidence="5" id="KW-0809">Transit peptide</keyword>
<keyword evidence="7" id="KW-0275">Fatty acid biosynthesis</keyword>
<reference evidence="10 11" key="1">
    <citation type="submission" date="2019-04" db="EMBL/GenBank/DDBJ databases">
        <title>Lewinella litorea sp. nov., isolated from a marine sand.</title>
        <authorList>
            <person name="Yoon J.-H."/>
        </authorList>
    </citation>
    <scope>NUCLEOTIDE SEQUENCE [LARGE SCALE GENOMIC DNA]</scope>
    <source>
        <strain evidence="10 11">HSMS-39</strain>
    </source>
</reference>
<keyword evidence="6" id="KW-0443">Lipid metabolism</keyword>
<gene>
    <name evidence="10" type="ORF">E4021_14230</name>
</gene>
<dbReference type="Pfam" id="PF20791">
    <property type="entry name" value="Acyl-ACP_TE_C"/>
    <property type="match status" value="1"/>
</dbReference>
<feature type="domain" description="Acyl-ACP thioesterase-like C-terminal" evidence="9">
    <location>
        <begin position="195"/>
        <end position="282"/>
    </location>
</feature>
<evidence type="ECO:0000256" key="7">
    <source>
        <dbReference type="ARBA" id="ARBA00023160"/>
    </source>
</evidence>
<evidence type="ECO:0000313" key="10">
    <source>
        <dbReference type="EMBL" id="THH37577.1"/>
    </source>
</evidence>
<evidence type="ECO:0000256" key="2">
    <source>
        <dbReference type="ARBA" id="ARBA00022516"/>
    </source>
</evidence>
<evidence type="ECO:0000259" key="9">
    <source>
        <dbReference type="Pfam" id="PF20791"/>
    </source>
</evidence>
<dbReference type="Pfam" id="PF01643">
    <property type="entry name" value="Acyl-ACP_TE"/>
    <property type="match status" value="1"/>
</dbReference>
<dbReference type="SUPFAM" id="SSF54637">
    <property type="entry name" value="Thioesterase/thiol ester dehydrase-isomerase"/>
    <property type="match status" value="2"/>
</dbReference>
<keyword evidence="4" id="KW-0276">Fatty acid metabolism</keyword>
<evidence type="ECO:0000256" key="4">
    <source>
        <dbReference type="ARBA" id="ARBA00022832"/>
    </source>
</evidence>
<dbReference type="PANTHER" id="PTHR31727">
    <property type="entry name" value="OLEOYL-ACYL CARRIER PROTEIN THIOESTERASE 1, CHLOROPLASTIC"/>
    <property type="match status" value="1"/>
</dbReference>
<dbReference type="AlphaFoldDB" id="A0A4S4NG16"/>
<evidence type="ECO:0008006" key="12">
    <source>
        <dbReference type="Google" id="ProtNLM"/>
    </source>
</evidence>
<dbReference type="PANTHER" id="PTHR31727:SF6">
    <property type="entry name" value="OLEOYL-ACYL CARRIER PROTEIN THIOESTERASE 1, CHLOROPLASTIC"/>
    <property type="match status" value="1"/>
</dbReference>
<accession>A0A4S4NG16</accession>
<keyword evidence="3" id="KW-0378">Hydrolase</keyword>
<keyword evidence="11" id="KW-1185">Reference proteome</keyword>
<dbReference type="InterPro" id="IPR049427">
    <property type="entry name" value="Acyl-ACP_TE_C"/>
</dbReference>
<name>A0A4S4NG16_9BACT</name>
<dbReference type="OrthoDB" id="9801517at2"/>